<accession>A0AAU7KCQ5</accession>
<evidence type="ECO:0000313" key="1">
    <source>
        <dbReference type="EMBL" id="XBO69222.1"/>
    </source>
</evidence>
<organism evidence="1">
    <name type="scientific">Halomonas sp. RT37</name>
    <dbReference type="NCBI Taxonomy" id="2950872"/>
    <lineage>
        <taxon>Bacteria</taxon>
        <taxon>Pseudomonadati</taxon>
        <taxon>Pseudomonadota</taxon>
        <taxon>Gammaproteobacteria</taxon>
        <taxon>Oceanospirillales</taxon>
        <taxon>Halomonadaceae</taxon>
        <taxon>Halomonas</taxon>
    </lineage>
</organism>
<dbReference type="RefSeq" id="WP_157033133.1">
    <property type="nucleotide sequence ID" value="NZ_CP098827.1"/>
</dbReference>
<sequence>MTPADPDFITWWRLWRLLQSGSGTLADQLQARLCWNLSFEVRRRLGDFED</sequence>
<dbReference type="EMBL" id="CP098827">
    <property type="protein sequence ID" value="XBO69222.1"/>
    <property type="molecule type" value="Genomic_DNA"/>
</dbReference>
<name>A0AAU7KCQ5_9GAMM</name>
<reference evidence="1" key="1">
    <citation type="submission" date="2022-06" db="EMBL/GenBank/DDBJ databases">
        <title>A novel DMS-producing enzyme.</title>
        <authorList>
            <person name="Zhang Y."/>
        </authorList>
    </citation>
    <scope>NUCLEOTIDE SEQUENCE</scope>
    <source>
        <strain evidence="1">RT37</strain>
    </source>
</reference>
<gene>
    <name evidence="1" type="ORF">NFG58_11295</name>
</gene>
<protein>
    <submittedName>
        <fullName evidence="1">Uncharacterized protein</fullName>
    </submittedName>
</protein>
<proteinExistence type="predicted"/>
<dbReference type="AlphaFoldDB" id="A0AAU7KCQ5"/>